<protein>
    <submittedName>
        <fullName evidence="2">Uncharacterized protein</fullName>
    </submittedName>
</protein>
<reference evidence="2 3" key="1">
    <citation type="submission" date="2024-02" db="EMBL/GenBank/DDBJ databases">
        <title>Adaptive strategies in a cosmopolitan and abundant soil bacterium.</title>
        <authorList>
            <person name="Carini P."/>
        </authorList>
    </citation>
    <scope>NUCLEOTIDE SEQUENCE [LARGE SCALE GENOMIC DNA]</scope>
    <source>
        <strain evidence="2 3">AZCC 1608</strain>
    </source>
</reference>
<evidence type="ECO:0000256" key="1">
    <source>
        <dbReference type="SAM" id="MobiDB-lite"/>
    </source>
</evidence>
<dbReference type="EMBL" id="JAZHRV010000001">
    <property type="protein sequence ID" value="MEH2559876.1"/>
    <property type="molecule type" value="Genomic_DNA"/>
</dbReference>
<dbReference type="RefSeq" id="WP_334488427.1">
    <property type="nucleotide sequence ID" value="NZ_JAZHRV010000001.1"/>
</dbReference>
<feature type="region of interest" description="Disordered" evidence="1">
    <location>
        <begin position="100"/>
        <end position="128"/>
    </location>
</feature>
<gene>
    <name evidence="2" type="ORF">V1286_007405</name>
</gene>
<keyword evidence="3" id="KW-1185">Reference proteome</keyword>
<sequence>MTDGFCNQGGSIMITGFSTSPSYLNYASTPKATTAQLITTADAKSVDAAKLPGTSARAQSLIDSLIKTNSGRRESVQGFTSKLQYDQSAVQRLSSVIENLPPQTSQKERDSWNAQLASAKNEVASSQSEIGRFQSALNNDPSTEMALKFAGNLLGMSSDEVHKLYNDRVDALAASKASSAASGPASVGPAGAASNPSGSSEEWGNDPSGVRSEIKINGVVVGRVYNSGVTELHDEYGSLGQQLGFGGPGEAGLEGPQLADYRIAQLKDALKGSNVEITTMSTAMTQAEWLASQISGSGRVDRSA</sequence>
<evidence type="ECO:0000313" key="3">
    <source>
        <dbReference type="Proteomes" id="UP001364224"/>
    </source>
</evidence>
<proteinExistence type="predicted"/>
<accession>A0ABU8BMT7</accession>
<feature type="region of interest" description="Disordered" evidence="1">
    <location>
        <begin position="179"/>
        <end position="209"/>
    </location>
</feature>
<organism evidence="2 3">
    <name type="scientific">Bradyrhizobium algeriense</name>
    <dbReference type="NCBI Taxonomy" id="634784"/>
    <lineage>
        <taxon>Bacteria</taxon>
        <taxon>Pseudomonadati</taxon>
        <taxon>Pseudomonadota</taxon>
        <taxon>Alphaproteobacteria</taxon>
        <taxon>Hyphomicrobiales</taxon>
        <taxon>Nitrobacteraceae</taxon>
        <taxon>Bradyrhizobium</taxon>
    </lineage>
</organism>
<dbReference type="Proteomes" id="UP001364224">
    <property type="component" value="Unassembled WGS sequence"/>
</dbReference>
<feature type="compositionally biased region" description="Polar residues" evidence="1">
    <location>
        <begin position="112"/>
        <end position="128"/>
    </location>
</feature>
<evidence type="ECO:0000313" key="2">
    <source>
        <dbReference type="EMBL" id="MEH2559876.1"/>
    </source>
</evidence>
<comment type="caution">
    <text evidence="2">The sequence shown here is derived from an EMBL/GenBank/DDBJ whole genome shotgun (WGS) entry which is preliminary data.</text>
</comment>
<feature type="compositionally biased region" description="Low complexity" evidence="1">
    <location>
        <begin position="179"/>
        <end position="200"/>
    </location>
</feature>
<name>A0ABU8BMT7_9BRAD</name>